<evidence type="ECO:0000256" key="1">
    <source>
        <dbReference type="ARBA" id="ARBA00004167"/>
    </source>
</evidence>
<gene>
    <name evidence="7" type="ORF">SMRZ_LOCUS21405</name>
</gene>
<keyword evidence="4" id="KW-1133">Transmembrane helix</keyword>
<dbReference type="AlphaFoldDB" id="A0A183MZD0"/>
<reference evidence="7 8" key="1">
    <citation type="submission" date="2018-11" db="EMBL/GenBank/DDBJ databases">
        <authorList>
            <consortium name="Pathogen Informatics"/>
        </authorList>
    </citation>
    <scope>NUCLEOTIDE SEQUENCE [LARGE SCALE GENOMIC DNA]</scope>
    <source>
        <strain evidence="7 8">Zambia</strain>
    </source>
</reference>
<proteinExistence type="inferred from homology"/>
<name>A0A183MZD0_9TREM</name>
<dbReference type="GO" id="GO:0016020">
    <property type="term" value="C:membrane"/>
    <property type="evidence" value="ECO:0007669"/>
    <property type="project" value="UniProtKB-SubCell"/>
</dbReference>
<evidence type="ECO:0000313" key="8">
    <source>
        <dbReference type="Proteomes" id="UP000277204"/>
    </source>
</evidence>
<keyword evidence="5" id="KW-0175">Coiled coil</keyword>
<sequence>MRKLRGGTSKETKKDKLQRRKDMQEIPDQVKKIVLPTLAAVVAGLVMLLFFMTRPSSIPAS</sequence>
<evidence type="ECO:0000256" key="4">
    <source>
        <dbReference type="ARBA" id="ARBA00022989"/>
    </source>
</evidence>
<keyword evidence="8" id="KW-1185">Reference proteome</keyword>
<accession>A0A183MZD0</accession>
<dbReference type="EMBL" id="UZAI01018693">
    <property type="protein sequence ID" value="VDP39410.1"/>
    <property type="molecule type" value="Genomic_DNA"/>
</dbReference>
<protein>
    <submittedName>
        <fullName evidence="7">Uncharacterized protein</fullName>
    </submittedName>
</protein>
<evidence type="ECO:0000256" key="2">
    <source>
        <dbReference type="ARBA" id="ARBA00009202"/>
    </source>
</evidence>
<comment type="subcellular location">
    <subcellularLocation>
        <location evidence="1">Membrane</location>
        <topology evidence="1">Single-pass membrane protein</topology>
    </subcellularLocation>
</comment>
<dbReference type="PANTHER" id="PTHR34644">
    <property type="entry name" value="SINGLE-PASS MEMBRANE AND COILED-COIL DOMAIN-CONTAINING PROTEIN 4"/>
    <property type="match status" value="1"/>
</dbReference>
<comment type="similarity">
    <text evidence="2">Belongs to the SMCO4 family.</text>
</comment>
<evidence type="ECO:0000256" key="5">
    <source>
        <dbReference type="ARBA" id="ARBA00023054"/>
    </source>
</evidence>
<dbReference type="PANTHER" id="PTHR34644:SF2">
    <property type="entry name" value="SINGLE-PASS MEMBRANE AND COILED-COIL DOMAIN-CONTAINING PROTEIN 4"/>
    <property type="match status" value="1"/>
</dbReference>
<dbReference type="Pfam" id="PF15012">
    <property type="entry name" value="DUF4519"/>
    <property type="match status" value="1"/>
</dbReference>
<evidence type="ECO:0000256" key="6">
    <source>
        <dbReference type="ARBA" id="ARBA00023136"/>
    </source>
</evidence>
<evidence type="ECO:0000313" key="7">
    <source>
        <dbReference type="EMBL" id="VDP39410.1"/>
    </source>
</evidence>
<evidence type="ECO:0000256" key="3">
    <source>
        <dbReference type="ARBA" id="ARBA00022692"/>
    </source>
</evidence>
<organism evidence="7 8">
    <name type="scientific">Schistosoma margrebowiei</name>
    <dbReference type="NCBI Taxonomy" id="48269"/>
    <lineage>
        <taxon>Eukaryota</taxon>
        <taxon>Metazoa</taxon>
        <taxon>Spiralia</taxon>
        <taxon>Lophotrochozoa</taxon>
        <taxon>Platyhelminthes</taxon>
        <taxon>Trematoda</taxon>
        <taxon>Digenea</taxon>
        <taxon>Strigeidida</taxon>
        <taxon>Schistosomatoidea</taxon>
        <taxon>Schistosomatidae</taxon>
        <taxon>Schistosoma</taxon>
    </lineage>
</organism>
<keyword evidence="6" id="KW-0472">Membrane</keyword>
<dbReference type="InterPro" id="IPR027960">
    <property type="entry name" value="DUF4519"/>
</dbReference>
<dbReference type="Proteomes" id="UP000277204">
    <property type="component" value="Unassembled WGS sequence"/>
</dbReference>
<keyword evidence="3" id="KW-0812">Transmembrane</keyword>